<keyword evidence="2" id="KW-1185">Reference proteome</keyword>
<name>A0A4R1CGD3_9ACTN</name>
<evidence type="ECO:0008006" key="3">
    <source>
        <dbReference type="Google" id="ProtNLM"/>
    </source>
</evidence>
<proteinExistence type="predicted"/>
<evidence type="ECO:0000313" key="2">
    <source>
        <dbReference type="Proteomes" id="UP000295453"/>
    </source>
</evidence>
<gene>
    <name evidence="1" type="ORF">EPD65_04170</name>
</gene>
<dbReference type="Gene3D" id="3.90.1720.10">
    <property type="entry name" value="endopeptidase domain like (from Nostoc punctiforme)"/>
    <property type="match status" value="1"/>
</dbReference>
<dbReference type="EMBL" id="SJZJ01000004">
    <property type="protein sequence ID" value="TCJ30404.1"/>
    <property type="molecule type" value="Genomic_DNA"/>
</dbReference>
<comment type="caution">
    <text evidence="1">The sequence shown here is derived from an EMBL/GenBank/DDBJ whole genome shotgun (WGS) entry which is preliminary data.</text>
</comment>
<dbReference type="AlphaFoldDB" id="A0A4R1CGD3"/>
<organism evidence="1 2">
    <name type="scientific">Nocardioides jejuensis</name>
    <dbReference type="NCBI Taxonomy" id="2502782"/>
    <lineage>
        <taxon>Bacteria</taxon>
        <taxon>Bacillati</taxon>
        <taxon>Actinomycetota</taxon>
        <taxon>Actinomycetes</taxon>
        <taxon>Propionibacteriales</taxon>
        <taxon>Nocardioidaceae</taxon>
        <taxon>Nocardioides</taxon>
    </lineage>
</organism>
<reference evidence="1 2" key="1">
    <citation type="submission" date="2019-03" db="EMBL/GenBank/DDBJ databases">
        <authorList>
            <person name="Kim M.K.M."/>
        </authorList>
    </citation>
    <scope>NUCLEOTIDE SEQUENCE [LARGE SCALE GENOMIC DNA]</scope>
    <source>
        <strain evidence="1 2">18JY15-6</strain>
    </source>
</reference>
<sequence length="223" mass="25420">MLEIHEAAETARTGDLFLFRGRTFADRAIRTVSNAPVNHVGVAIVIDDLPPLLLHAERSRKQQDLWTGGNHRGVQLHDLAGAVTRWRDHYRQEVWLRQLRPDVGTVQEDAALKAVERLVGVPFPSMFRAGARWFKGRDGYAPRRHRGRPIRPSAAFCSEIVAMVLQDMEILETDRKAHWYDPGTFWSGAYMPVRNGWSFGTEVLVGPPHQRGVTIPSARERWR</sequence>
<dbReference type="InterPro" id="IPR038765">
    <property type="entry name" value="Papain-like_cys_pep_sf"/>
</dbReference>
<dbReference type="OrthoDB" id="4823208at2"/>
<accession>A0A4R1CGD3</accession>
<dbReference type="SUPFAM" id="SSF54001">
    <property type="entry name" value="Cysteine proteinases"/>
    <property type="match status" value="1"/>
</dbReference>
<protein>
    <recommendedName>
        <fullName evidence="3">Guanylate cyclase</fullName>
    </recommendedName>
</protein>
<dbReference type="Proteomes" id="UP000295453">
    <property type="component" value="Unassembled WGS sequence"/>
</dbReference>
<dbReference type="RefSeq" id="WP_131581904.1">
    <property type="nucleotide sequence ID" value="NZ_SJZJ01000004.1"/>
</dbReference>
<evidence type="ECO:0000313" key="1">
    <source>
        <dbReference type="EMBL" id="TCJ30404.1"/>
    </source>
</evidence>